<dbReference type="AlphaFoldDB" id="A0A645JIB7"/>
<accession>A0A645JIB7</accession>
<protein>
    <submittedName>
        <fullName evidence="1">Uncharacterized protein</fullName>
    </submittedName>
</protein>
<gene>
    <name evidence="1" type="ORF">SDC9_207797</name>
</gene>
<organism evidence="1">
    <name type="scientific">bioreactor metagenome</name>
    <dbReference type="NCBI Taxonomy" id="1076179"/>
    <lineage>
        <taxon>unclassified sequences</taxon>
        <taxon>metagenomes</taxon>
        <taxon>ecological metagenomes</taxon>
    </lineage>
</organism>
<reference evidence="1" key="1">
    <citation type="submission" date="2019-08" db="EMBL/GenBank/DDBJ databases">
        <authorList>
            <person name="Kucharzyk K."/>
            <person name="Murdoch R.W."/>
            <person name="Higgins S."/>
            <person name="Loffler F."/>
        </authorList>
    </citation>
    <scope>NUCLEOTIDE SEQUENCE</scope>
</reference>
<sequence length="79" mass="8173">MVTGMGEVFVGLDVVEERVTVGEVVSTKTAVVIGAVYVRAASLPAASLITPPFEVIKAAHTIPSASPSPNETVYRNTSS</sequence>
<dbReference type="EMBL" id="VSSQ01134845">
    <property type="protein sequence ID" value="MPN60074.1"/>
    <property type="molecule type" value="Genomic_DNA"/>
</dbReference>
<comment type="caution">
    <text evidence="1">The sequence shown here is derived from an EMBL/GenBank/DDBJ whole genome shotgun (WGS) entry which is preliminary data.</text>
</comment>
<name>A0A645JIB7_9ZZZZ</name>
<evidence type="ECO:0000313" key="1">
    <source>
        <dbReference type="EMBL" id="MPN60074.1"/>
    </source>
</evidence>
<proteinExistence type="predicted"/>